<dbReference type="Gene3D" id="3.10.50.30">
    <property type="entry name" value="Transcription elongation factor, GreA/GreB, C-terminal domain"/>
    <property type="match status" value="1"/>
</dbReference>
<keyword evidence="4" id="KW-1185">Reference proteome</keyword>
<evidence type="ECO:0000313" key="4">
    <source>
        <dbReference type="Proteomes" id="UP000198967"/>
    </source>
</evidence>
<dbReference type="OrthoDB" id="9797227at2"/>
<sequence length="208" mass="22377">MAEKQVWLAQSAYERVQRELVELLRRRSADAGGSAAEMSRGDGADPSTDQQVLTARRDRENRIRKLQELLQNPVVGEDPPDDGVAEPGMVLTVRYEEDQETETFLLAHSEDGAYPPELMICSPDSPLGRALPGREQGATVRYTLPNGHAMEVTLISAAPYRPDDWSPTAAAASRPAHEDAAAISGSDEVVGRNCRGSAVAAGTSSPHS</sequence>
<organism evidence="3 4">
    <name type="scientific">Pseudonocardia oroxyli</name>
    <dbReference type="NCBI Taxonomy" id="366584"/>
    <lineage>
        <taxon>Bacteria</taxon>
        <taxon>Bacillati</taxon>
        <taxon>Actinomycetota</taxon>
        <taxon>Actinomycetes</taxon>
        <taxon>Pseudonocardiales</taxon>
        <taxon>Pseudonocardiaceae</taxon>
        <taxon>Pseudonocardia</taxon>
    </lineage>
</organism>
<dbReference type="PANTHER" id="PTHR30437">
    <property type="entry name" value="TRANSCRIPTION ELONGATION FACTOR GREA"/>
    <property type="match status" value="1"/>
</dbReference>
<dbReference type="PANTHER" id="PTHR30437:SF4">
    <property type="entry name" value="TRANSCRIPTION ELONGATION FACTOR GREA"/>
    <property type="match status" value="1"/>
</dbReference>
<dbReference type="EMBL" id="FNBE01000001">
    <property type="protein sequence ID" value="SDE59491.1"/>
    <property type="molecule type" value="Genomic_DNA"/>
</dbReference>
<gene>
    <name evidence="3" type="ORF">SAMN05216377_101276</name>
</gene>
<protein>
    <submittedName>
        <fullName evidence="3">Transcription elongation factor GreA</fullName>
    </submittedName>
</protein>
<name>A0A1G7E726_PSEOR</name>
<dbReference type="GO" id="GO:0003677">
    <property type="term" value="F:DNA binding"/>
    <property type="evidence" value="ECO:0007669"/>
    <property type="project" value="InterPro"/>
</dbReference>
<dbReference type="GO" id="GO:0006354">
    <property type="term" value="P:DNA-templated transcription elongation"/>
    <property type="evidence" value="ECO:0007669"/>
    <property type="project" value="TreeGrafter"/>
</dbReference>
<dbReference type="Proteomes" id="UP000198967">
    <property type="component" value="Unassembled WGS sequence"/>
</dbReference>
<dbReference type="GO" id="GO:0070063">
    <property type="term" value="F:RNA polymerase binding"/>
    <property type="evidence" value="ECO:0007669"/>
    <property type="project" value="InterPro"/>
</dbReference>
<feature type="region of interest" description="Disordered" evidence="1">
    <location>
        <begin position="166"/>
        <end position="188"/>
    </location>
</feature>
<dbReference type="GO" id="GO:0032784">
    <property type="term" value="P:regulation of DNA-templated transcription elongation"/>
    <property type="evidence" value="ECO:0007669"/>
    <property type="project" value="InterPro"/>
</dbReference>
<dbReference type="GO" id="GO:0003746">
    <property type="term" value="F:translation elongation factor activity"/>
    <property type="evidence" value="ECO:0007669"/>
    <property type="project" value="UniProtKB-KW"/>
</dbReference>
<evidence type="ECO:0000259" key="2">
    <source>
        <dbReference type="Pfam" id="PF01272"/>
    </source>
</evidence>
<dbReference type="InterPro" id="IPR036953">
    <property type="entry name" value="GreA/GreB_C_sf"/>
</dbReference>
<dbReference type="RefSeq" id="WP_093075273.1">
    <property type="nucleotide sequence ID" value="NZ_FNBE01000001.1"/>
</dbReference>
<accession>A0A1G7E726</accession>
<proteinExistence type="predicted"/>
<keyword evidence="3" id="KW-0251">Elongation factor</keyword>
<evidence type="ECO:0000256" key="1">
    <source>
        <dbReference type="SAM" id="MobiDB-lite"/>
    </source>
</evidence>
<evidence type="ECO:0000313" key="3">
    <source>
        <dbReference type="EMBL" id="SDE59491.1"/>
    </source>
</evidence>
<feature type="domain" description="Transcription elongation factor GreA/GreB C-terminal" evidence="2">
    <location>
        <begin position="82"/>
        <end position="156"/>
    </location>
</feature>
<reference evidence="3 4" key="1">
    <citation type="submission" date="2016-10" db="EMBL/GenBank/DDBJ databases">
        <authorList>
            <person name="de Groot N.N."/>
        </authorList>
    </citation>
    <scope>NUCLEOTIDE SEQUENCE [LARGE SCALE GENOMIC DNA]</scope>
    <source>
        <strain evidence="3 4">CGMCC 4.3143</strain>
    </source>
</reference>
<dbReference type="InterPro" id="IPR023459">
    <property type="entry name" value="Tscrpt_elong_fac_GreA/B_fam"/>
</dbReference>
<feature type="region of interest" description="Disordered" evidence="1">
    <location>
        <begin position="27"/>
        <end position="58"/>
    </location>
</feature>
<dbReference type="STRING" id="366584.SAMN05216377_101276"/>
<dbReference type="AlphaFoldDB" id="A0A1G7E726"/>
<dbReference type="Pfam" id="PF01272">
    <property type="entry name" value="GreA_GreB"/>
    <property type="match status" value="1"/>
</dbReference>
<keyword evidence="3" id="KW-0648">Protein biosynthesis</keyword>
<dbReference type="SUPFAM" id="SSF54534">
    <property type="entry name" value="FKBP-like"/>
    <property type="match status" value="1"/>
</dbReference>
<dbReference type="InterPro" id="IPR001437">
    <property type="entry name" value="Tscrpt_elong_fac_GreA/B_C"/>
</dbReference>